<evidence type="ECO:0000256" key="1">
    <source>
        <dbReference type="ARBA" id="ARBA00005613"/>
    </source>
</evidence>
<feature type="non-terminal residue" evidence="6">
    <location>
        <position position="1"/>
    </location>
</feature>
<dbReference type="OrthoDB" id="6407410at2759"/>
<dbReference type="PROSITE" id="PS51792">
    <property type="entry name" value="YIPPEE"/>
    <property type="match status" value="1"/>
</dbReference>
<accession>A0A6A5QV63</accession>
<evidence type="ECO:0000256" key="3">
    <source>
        <dbReference type="ARBA" id="ARBA00022833"/>
    </source>
</evidence>
<dbReference type="GO" id="GO:0046872">
    <property type="term" value="F:metal ion binding"/>
    <property type="evidence" value="ECO:0007669"/>
    <property type="project" value="UniProtKB-KW"/>
</dbReference>
<dbReference type="InterPro" id="IPR034751">
    <property type="entry name" value="Yippee"/>
</dbReference>
<keyword evidence="6" id="KW-0238">DNA-binding</keyword>
<proteinExistence type="inferred from homology"/>
<dbReference type="Proteomes" id="UP000800096">
    <property type="component" value="Unassembled WGS sequence"/>
</dbReference>
<protein>
    <submittedName>
        <fullName evidence="6">Yippee zinc-binding/DNA-binding /Mis18, centromere assembly-domain-containing protein</fullName>
    </submittedName>
</protein>
<dbReference type="EMBL" id="ML979133">
    <property type="protein sequence ID" value="KAF1919259.1"/>
    <property type="molecule type" value="Genomic_DNA"/>
</dbReference>
<evidence type="ECO:0000313" key="7">
    <source>
        <dbReference type="Proteomes" id="UP000800096"/>
    </source>
</evidence>
<feature type="domain" description="Yippee" evidence="5">
    <location>
        <begin position="47"/>
        <end position="151"/>
    </location>
</feature>
<evidence type="ECO:0000256" key="4">
    <source>
        <dbReference type="SAM" id="MobiDB-lite"/>
    </source>
</evidence>
<feature type="non-terminal residue" evidence="6">
    <location>
        <position position="205"/>
    </location>
</feature>
<reference evidence="6" key="1">
    <citation type="journal article" date="2020" name="Stud. Mycol.">
        <title>101 Dothideomycetes genomes: a test case for predicting lifestyles and emergence of pathogens.</title>
        <authorList>
            <person name="Haridas S."/>
            <person name="Albert R."/>
            <person name="Binder M."/>
            <person name="Bloem J."/>
            <person name="Labutti K."/>
            <person name="Salamov A."/>
            <person name="Andreopoulos B."/>
            <person name="Baker S."/>
            <person name="Barry K."/>
            <person name="Bills G."/>
            <person name="Bluhm B."/>
            <person name="Cannon C."/>
            <person name="Castanera R."/>
            <person name="Culley D."/>
            <person name="Daum C."/>
            <person name="Ezra D."/>
            <person name="Gonzalez J."/>
            <person name="Henrissat B."/>
            <person name="Kuo A."/>
            <person name="Liang C."/>
            <person name="Lipzen A."/>
            <person name="Lutzoni F."/>
            <person name="Magnuson J."/>
            <person name="Mondo S."/>
            <person name="Nolan M."/>
            <person name="Ohm R."/>
            <person name="Pangilinan J."/>
            <person name="Park H.-J."/>
            <person name="Ramirez L."/>
            <person name="Alfaro M."/>
            <person name="Sun H."/>
            <person name="Tritt A."/>
            <person name="Yoshinaga Y."/>
            <person name="Zwiers L.-H."/>
            <person name="Turgeon B."/>
            <person name="Goodwin S."/>
            <person name="Spatafora J."/>
            <person name="Crous P."/>
            <person name="Grigoriev I."/>
        </authorList>
    </citation>
    <scope>NUCLEOTIDE SEQUENCE</scope>
    <source>
        <strain evidence="6">HMLAC05119</strain>
    </source>
</reference>
<evidence type="ECO:0000259" key="5">
    <source>
        <dbReference type="PROSITE" id="PS51792"/>
    </source>
</evidence>
<keyword evidence="7" id="KW-1185">Reference proteome</keyword>
<feature type="compositionally biased region" description="Low complexity" evidence="4">
    <location>
        <begin position="24"/>
        <end position="39"/>
    </location>
</feature>
<organism evidence="6 7">
    <name type="scientific">Ampelomyces quisqualis</name>
    <name type="common">Powdery mildew agent</name>
    <dbReference type="NCBI Taxonomy" id="50730"/>
    <lineage>
        <taxon>Eukaryota</taxon>
        <taxon>Fungi</taxon>
        <taxon>Dikarya</taxon>
        <taxon>Ascomycota</taxon>
        <taxon>Pezizomycotina</taxon>
        <taxon>Dothideomycetes</taxon>
        <taxon>Pleosporomycetidae</taxon>
        <taxon>Pleosporales</taxon>
        <taxon>Pleosporineae</taxon>
        <taxon>Phaeosphaeriaceae</taxon>
        <taxon>Ampelomyces</taxon>
    </lineage>
</organism>
<comment type="similarity">
    <text evidence="1">Belongs to the yippee family.</text>
</comment>
<evidence type="ECO:0000313" key="6">
    <source>
        <dbReference type="EMBL" id="KAF1919259.1"/>
    </source>
</evidence>
<dbReference type="InterPro" id="IPR039058">
    <property type="entry name" value="Yippee_fam"/>
</dbReference>
<dbReference type="InterPro" id="IPR004910">
    <property type="entry name" value="Yippee/Mis18/Cereblon"/>
</dbReference>
<sequence>SMPSPTSTFPFYLLPSLPFRRRNSSTTTSTASTSPHPTSFFNPSPTSHLRCTKCLADLLPTSSIISKSFTGRHGRAYLVGPPPSHHPHLPNTHTHKPVSRQLVTGQHTVSDISCATCGSILGWKYVDAKEDSQKYKIGKFILESKRVVRGGEWEREWADVDVDEGFGGAGRDEEVEFDSQDEEECEDMFSGVWSGEGAKRRREGR</sequence>
<name>A0A6A5QV63_AMPQU</name>
<keyword evidence="2" id="KW-0479">Metal-binding</keyword>
<dbReference type="AlphaFoldDB" id="A0A6A5QV63"/>
<evidence type="ECO:0000256" key="2">
    <source>
        <dbReference type="ARBA" id="ARBA00022723"/>
    </source>
</evidence>
<dbReference type="PANTHER" id="PTHR13848">
    <property type="entry name" value="PROTEIN YIPPEE-LIKE CG15309-RELATED"/>
    <property type="match status" value="1"/>
</dbReference>
<feature type="region of interest" description="Disordered" evidence="4">
    <location>
        <begin position="22"/>
        <end position="45"/>
    </location>
</feature>
<dbReference type="Pfam" id="PF03226">
    <property type="entry name" value="Yippee-Mis18"/>
    <property type="match status" value="1"/>
</dbReference>
<keyword evidence="3" id="KW-0862">Zinc</keyword>
<gene>
    <name evidence="6" type="ORF">BDU57DRAFT_433085</name>
</gene>
<dbReference type="GO" id="GO:0003677">
    <property type="term" value="F:DNA binding"/>
    <property type="evidence" value="ECO:0007669"/>
    <property type="project" value="UniProtKB-KW"/>
</dbReference>